<feature type="signal peptide" evidence="13">
    <location>
        <begin position="1"/>
        <end position="23"/>
    </location>
</feature>
<dbReference type="GO" id="GO:0045296">
    <property type="term" value="F:cadherin binding"/>
    <property type="evidence" value="ECO:0007669"/>
    <property type="project" value="TreeGrafter"/>
</dbReference>
<feature type="domain" description="Cadherin" evidence="14">
    <location>
        <begin position="254"/>
        <end position="369"/>
    </location>
</feature>
<dbReference type="FunFam" id="2.60.40.60:FF:000019">
    <property type="entry name" value="Cadherin 2"/>
    <property type="match status" value="1"/>
</dbReference>
<evidence type="ECO:0000256" key="1">
    <source>
        <dbReference type="ARBA" id="ARBA00004251"/>
    </source>
</evidence>
<keyword evidence="7" id="KW-0130">Cell adhesion</keyword>
<dbReference type="PANTHER" id="PTHR24027">
    <property type="entry name" value="CADHERIN-23"/>
    <property type="match status" value="1"/>
</dbReference>
<keyword evidence="16" id="KW-1185">Reference proteome</keyword>
<dbReference type="EMBL" id="JANIIK010000117">
    <property type="protein sequence ID" value="KAJ3585830.1"/>
    <property type="molecule type" value="Genomic_DNA"/>
</dbReference>
<evidence type="ECO:0000313" key="15">
    <source>
        <dbReference type="EMBL" id="KAJ3585830.1"/>
    </source>
</evidence>
<evidence type="ECO:0000256" key="10">
    <source>
        <dbReference type="ARBA" id="ARBA00023180"/>
    </source>
</evidence>
<gene>
    <name evidence="15" type="ORF">NHX12_012238</name>
</gene>
<evidence type="ECO:0000256" key="9">
    <source>
        <dbReference type="ARBA" id="ARBA00023136"/>
    </source>
</evidence>
<protein>
    <recommendedName>
        <fullName evidence="14">Cadherin domain-containing protein</fullName>
    </recommendedName>
</protein>
<reference evidence="15" key="1">
    <citation type="submission" date="2022-07" db="EMBL/GenBank/DDBJ databases">
        <title>Chromosome-level genome of Muraenolepis orangiensis.</title>
        <authorList>
            <person name="Kim J."/>
        </authorList>
    </citation>
    <scope>NUCLEOTIDE SEQUENCE</scope>
    <source>
        <strain evidence="15">KU_S4_2022</strain>
        <tissue evidence="15">Muscle</tissue>
    </source>
</reference>
<keyword evidence="2" id="KW-1003">Cell membrane</keyword>
<organism evidence="15 16">
    <name type="scientific">Muraenolepis orangiensis</name>
    <name type="common">Patagonian moray cod</name>
    <dbReference type="NCBI Taxonomy" id="630683"/>
    <lineage>
        <taxon>Eukaryota</taxon>
        <taxon>Metazoa</taxon>
        <taxon>Chordata</taxon>
        <taxon>Craniata</taxon>
        <taxon>Vertebrata</taxon>
        <taxon>Euteleostomi</taxon>
        <taxon>Actinopterygii</taxon>
        <taxon>Neopterygii</taxon>
        <taxon>Teleostei</taxon>
        <taxon>Neoteleostei</taxon>
        <taxon>Acanthomorphata</taxon>
        <taxon>Zeiogadaria</taxon>
        <taxon>Gadariae</taxon>
        <taxon>Gadiformes</taxon>
        <taxon>Muraenolepidoidei</taxon>
        <taxon>Muraenolepididae</taxon>
        <taxon>Muraenolepis</taxon>
    </lineage>
</organism>
<dbReference type="PROSITE" id="PS00232">
    <property type="entry name" value="CADHERIN_1"/>
    <property type="match status" value="2"/>
</dbReference>
<dbReference type="GO" id="GO:0000902">
    <property type="term" value="P:cell morphogenesis"/>
    <property type="evidence" value="ECO:0007669"/>
    <property type="project" value="TreeGrafter"/>
</dbReference>
<keyword evidence="5" id="KW-0677">Repeat</keyword>
<comment type="caution">
    <text evidence="15">The sequence shown here is derived from an EMBL/GenBank/DDBJ whole genome shotgun (WGS) entry which is preliminary data.</text>
</comment>
<dbReference type="FunFam" id="2.60.40.60:FF:000011">
    <property type="entry name" value="Cadherin 1"/>
    <property type="match status" value="1"/>
</dbReference>
<dbReference type="OrthoDB" id="9045962at2759"/>
<evidence type="ECO:0000256" key="3">
    <source>
        <dbReference type="ARBA" id="ARBA00022692"/>
    </source>
</evidence>
<evidence type="ECO:0000256" key="4">
    <source>
        <dbReference type="ARBA" id="ARBA00022729"/>
    </source>
</evidence>
<keyword evidence="8 12" id="KW-1133">Transmembrane helix</keyword>
<feature type="domain" description="Cadherin" evidence="14">
    <location>
        <begin position="388"/>
        <end position="440"/>
    </location>
</feature>
<dbReference type="GO" id="GO:0060027">
    <property type="term" value="P:convergent extension involved in gastrulation"/>
    <property type="evidence" value="ECO:0007669"/>
    <property type="project" value="UniProtKB-ARBA"/>
</dbReference>
<evidence type="ECO:0000256" key="11">
    <source>
        <dbReference type="PROSITE-ProRule" id="PRU00043"/>
    </source>
</evidence>
<name>A0A9Q0DF24_9TELE</name>
<dbReference type="Proteomes" id="UP001148018">
    <property type="component" value="Unassembled WGS sequence"/>
</dbReference>
<dbReference type="GO" id="GO:0034332">
    <property type="term" value="P:adherens junction organization"/>
    <property type="evidence" value="ECO:0007669"/>
    <property type="project" value="TreeGrafter"/>
</dbReference>
<dbReference type="GO" id="GO:0007156">
    <property type="term" value="P:homophilic cell adhesion via plasma membrane adhesion molecules"/>
    <property type="evidence" value="ECO:0007669"/>
    <property type="project" value="InterPro"/>
</dbReference>
<feature type="transmembrane region" description="Helical" evidence="12">
    <location>
        <begin position="556"/>
        <end position="581"/>
    </location>
</feature>
<dbReference type="GO" id="GO:0016477">
    <property type="term" value="P:cell migration"/>
    <property type="evidence" value="ECO:0007669"/>
    <property type="project" value="TreeGrafter"/>
</dbReference>
<dbReference type="PROSITE" id="PS50268">
    <property type="entry name" value="CADHERIN_2"/>
    <property type="match status" value="4"/>
</dbReference>
<evidence type="ECO:0000256" key="8">
    <source>
        <dbReference type="ARBA" id="ARBA00022989"/>
    </source>
</evidence>
<dbReference type="PANTHER" id="PTHR24027:SF433">
    <property type="entry name" value="CADHERIN 27-RELATED"/>
    <property type="match status" value="1"/>
</dbReference>
<dbReference type="GO" id="GO:0005912">
    <property type="term" value="C:adherens junction"/>
    <property type="evidence" value="ECO:0007669"/>
    <property type="project" value="TreeGrafter"/>
</dbReference>
<feature type="domain" description="Cadherin" evidence="14">
    <location>
        <begin position="126"/>
        <end position="243"/>
    </location>
</feature>
<evidence type="ECO:0000256" key="5">
    <source>
        <dbReference type="ARBA" id="ARBA00022737"/>
    </source>
</evidence>
<feature type="chain" id="PRO_5040258174" description="Cadherin domain-containing protein" evidence="13">
    <location>
        <begin position="24"/>
        <end position="683"/>
    </location>
</feature>
<dbReference type="PRINTS" id="PR00205">
    <property type="entry name" value="CADHERIN"/>
</dbReference>
<evidence type="ECO:0000256" key="7">
    <source>
        <dbReference type="ARBA" id="ARBA00022889"/>
    </source>
</evidence>
<accession>A0A9Q0DF24</accession>
<dbReference type="GO" id="GO:0008013">
    <property type="term" value="F:beta-catenin binding"/>
    <property type="evidence" value="ECO:0007669"/>
    <property type="project" value="TreeGrafter"/>
</dbReference>
<dbReference type="GO" id="GO:0007043">
    <property type="term" value="P:cell-cell junction assembly"/>
    <property type="evidence" value="ECO:0007669"/>
    <property type="project" value="TreeGrafter"/>
</dbReference>
<dbReference type="GO" id="GO:0044331">
    <property type="term" value="P:cell-cell adhesion mediated by cadherin"/>
    <property type="evidence" value="ECO:0007669"/>
    <property type="project" value="TreeGrafter"/>
</dbReference>
<dbReference type="InterPro" id="IPR020894">
    <property type="entry name" value="Cadherin_CS"/>
</dbReference>
<dbReference type="InterPro" id="IPR015919">
    <property type="entry name" value="Cadherin-like_sf"/>
</dbReference>
<evidence type="ECO:0000259" key="14">
    <source>
        <dbReference type="PROSITE" id="PS50268"/>
    </source>
</evidence>
<evidence type="ECO:0000313" key="16">
    <source>
        <dbReference type="Proteomes" id="UP001148018"/>
    </source>
</evidence>
<sequence length="683" mass="75915">MDTIPSAVLLGLLFLGTINCSSSDILQRQKRNWIIDTFTIEEEDSRYPYVLGKIELDNEFTVLKLSGQGVDQDPKNILEINQTSGEINVLGKVHFEAYDTVKNKVDTRLSVEVQILDINDHAPTFSQSYYEVNLRESNSQGAYVIVVYAHDGDAGDNGTFDLKIISIMPEPSGLEFYMNPTGEHGNISFRGCLDYEKAKTYTILVEAKDHGEKVQLSSTCTVVVNIKDENNQLPVLTWQTPAFTVKEREVDVVVSRLRAVDGDTKGTDAWKATYTIHGEKRDHFRIQTDPETNEGVLYLTKPLDYEDQSALNVTVTVENEAAYFTCAVVSRVVDHHGLWTVVETKDKRPPLSERTVTVYVEDVNDPPIFEPVSKPARVYEDVPLGHRLETMTAFDRDMSHGNIVRYTVTVFAVDNGEPPLTGTGTLVIHLRDRNDNVPQLVTDRLDMCLSDGPIPSQTTLKAIDLDIAPFAGPFRYELHGDVKNKWRIEPQYGDTVQLIGESTVYAGHHKLLLEVFDQQDLSAMFNLSVQVCECKASGMVAADSCHSRKASSSVRLGSAAITILFLAIPLLLVILLLAFLLSCKREIHSMPDEGTEQHLIPSNTESPGSDCKKINILQATGEELGDYTPYLFADEGDPDSSPLLDPIPIEEVPFHPDMLLDFGPKFNNLATLCSPHGPHSTSL</sequence>
<dbReference type="GO" id="GO:0016339">
    <property type="term" value="P:calcium-dependent cell-cell adhesion via plasma membrane cell adhesion molecules"/>
    <property type="evidence" value="ECO:0007669"/>
    <property type="project" value="TreeGrafter"/>
</dbReference>
<evidence type="ECO:0000256" key="6">
    <source>
        <dbReference type="ARBA" id="ARBA00022837"/>
    </source>
</evidence>
<dbReference type="InterPro" id="IPR039808">
    <property type="entry name" value="Cadherin"/>
</dbReference>
<evidence type="ECO:0000256" key="13">
    <source>
        <dbReference type="SAM" id="SignalP"/>
    </source>
</evidence>
<comment type="subcellular location">
    <subcellularLocation>
        <location evidence="1">Cell membrane</location>
        <topology evidence="1">Single-pass type I membrane protein</topology>
    </subcellularLocation>
</comment>
<keyword evidence="10" id="KW-0325">Glycoprotein</keyword>
<dbReference type="FunFam" id="2.60.40.60:FF:000158">
    <property type="entry name" value="Dachsous cadherin-related 1"/>
    <property type="match status" value="1"/>
</dbReference>
<dbReference type="SUPFAM" id="SSF49313">
    <property type="entry name" value="Cadherin-like"/>
    <property type="match status" value="4"/>
</dbReference>
<keyword evidence="6 11" id="KW-0106">Calcium</keyword>
<keyword evidence="3 12" id="KW-0812">Transmembrane</keyword>
<proteinExistence type="predicted"/>
<keyword evidence="9 12" id="KW-0472">Membrane</keyword>
<dbReference type="CDD" id="cd11304">
    <property type="entry name" value="Cadherin_repeat"/>
    <property type="match status" value="4"/>
</dbReference>
<dbReference type="GO" id="GO:0005509">
    <property type="term" value="F:calcium ion binding"/>
    <property type="evidence" value="ECO:0007669"/>
    <property type="project" value="UniProtKB-UniRule"/>
</dbReference>
<evidence type="ECO:0000256" key="12">
    <source>
        <dbReference type="SAM" id="Phobius"/>
    </source>
</evidence>
<dbReference type="Pfam" id="PF00028">
    <property type="entry name" value="Cadherin"/>
    <property type="match status" value="2"/>
</dbReference>
<evidence type="ECO:0000256" key="2">
    <source>
        <dbReference type="ARBA" id="ARBA00022475"/>
    </source>
</evidence>
<dbReference type="AlphaFoldDB" id="A0A9Q0DF24"/>
<keyword evidence="4 13" id="KW-0732">Signal</keyword>
<feature type="domain" description="Cadherin" evidence="14">
    <location>
        <begin position="38"/>
        <end position="125"/>
    </location>
</feature>
<dbReference type="SMART" id="SM00112">
    <property type="entry name" value="CA"/>
    <property type="match status" value="4"/>
</dbReference>
<dbReference type="Gene3D" id="2.60.40.60">
    <property type="entry name" value="Cadherins"/>
    <property type="match status" value="5"/>
</dbReference>
<dbReference type="InterPro" id="IPR002126">
    <property type="entry name" value="Cadherin-like_dom"/>
</dbReference>
<dbReference type="GO" id="GO:0016342">
    <property type="term" value="C:catenin complex"/>
    <property type="evidence" value="ECO:0007669"/>
    <property type="project" value="TreeGrafter"/>
</dbReference>